<keyword evidence="1" id="KW-0378">Hydrolase</keyword>
<evidence type="ECO:0000313" key="4">
    <source>
        <dbReference type="Proteomes" id="UP000188184"/>
    </source>
</evidence>
<dbReference type="Proteomes" id="UP000188184">
    <property type="component" value="Plasmid unnamed1"/>
</dbReference>
<reference evidence="3 4" key="1">
    <citation type="submission" date="2017-02" db="EMBL/GenBank/DDBJ databases">
        <title>The complete genomic sequence of a novel cold adapted crude oil-degrading bacterium Planococcus qaidamina Y42.</title>
        <authorList>
            <person name="Yang R."/>
        </authorList>
    </citation>
    <scope>NUCLEOTIDE SEQUENCE [LARGE SCALE GENOMIC DNA]</scope>
    <source>
        <strain evidence="3 4">Y42</strain>
        <plasmid evidence="3 4">unnamed1</plasmid>
    </source>
</reference>
<evidence type="ECO:0000256" key="1">
    <source>
        <dbReference type="ARBA" id="ARBA00022801"/>
    </source>
</evidence>
<dbReference type="EMBL" id="CP019641">
    <property type="protein sequence ID" value="AQQ55407.1"/>
    <property type="molecule type" value="Genomic_DNA"/>
</dbReference>
<proteinExistence type="predicted"/>
<dbReference type="GO" id="GO:0004252">
    <property type="term" value="F:serine-type endopeptidase activity"/>
    <property type="evidence" value="ECO:0007669"/>
    <property type="project" value="TreeGrafter"/>
</dbReference>
<dbReference type="PANTHER" id="PTHR42776:SF27">
    <property type="entry name" value="DIPEPTIDYL PEPTIDASE FAMILY MEMBER 6"/>
    <property type="match status" value="1"/>
</dbReference>
<dbReference type="RefSeq" id="WP_077591269.1">
    <property type="nucleotide sequence ID" value="NZ_CP019641.1"/>
</dbReference>
<protein>
    <recommendedName>
        <fullName evidence="2">Peptidase S9 prolyl oligopeptidase catalytic domain-containing protein</fullName>
    </recommendedName>
</protein>
<dbReference type="Gene3D" id="3.40.50.1820">
    <property type="entry name" value="alpha/beta hydrolase"/>
    <property type="match status" value="1"/>
</dbReference>
<name>A0A1Q2L5N6_9BACL</name>
<feature type="domain" description="Peptidase S9 prolyl oligopeptidase catalytic" evidence="2">
    <location>
        <begin position="356"/>
        <end position="538"/>
    </location>
</feature>
<evidence type="ECO:0000313" key="3">
    <source>
        <dbReference type="EMBL" id="AQQ55407.1"/>
    </source>
</evidence>
<dbReference type="InterPro" id="IPR001375">
    <property type="entry name" value="Peptidase_S9_cat"/>
</dbReference>
<dbReference type="InterPro" id="IPR029058">
    <property type="entry name" value="AB_hydrolase_fold"/>
</dbReference>
<dbReference type="OrthoDB" id="108903at2"/>
<gene>
    <name evidence="3" type="ORF">B0X71_19765</name>
</gene>
<dbReference type="KEGG" id="pmar:B0X71_19765"/>
<dbReference type="AlphaFoldDB" id="A0A1Q2L5N6"/>
<dbReference type="Pfam" id="PF00326">
    <property type="entry name" value="Peptidase_S9"/>
    <property type="match status" value="1"/>
</dbReference>
<dbReference type="PANTHER" id="PTHR42776">
    <property type="entry name" value="SERINE PEPTIDASE S9 FAMILY MEMBER"/>
    <property type="match status" value="1"/>
</dbReference>
<organism evidence="3 4">
    <name type="scientific">Planococcus lenghuensis</name>
    <dbReference type="NCBI Taxonomy" id="2213202"/>
    <lineage>
        <taxon>Bacteria</taxon>
        <taxon>Bacillati</taxon>
        <taxon>Bacillota</taxon>
        <taxon>Bacilli</taxon>
        <taxon>Bacillales</taxon>
        <taxon>Caryophanaceae</taxon>
        <taxon>Planococcus</taxon>
    </lineage>
</organism>
<keyword evidence="4" id="KW-1185">Reference proteome</keyword>
<sequence length="552" mass="64712">MEVFLARMNQGRSSIAFFLDDKGLFTFNVFDLRLKKLVYKSSVCSSNPTQAPVWDKDGNVIYQGNQENLFYLVKENLEISKVELSSNHQHHLISLEKIKSNFIITLKFLENGITKNAIYIFNKNKVKLYKTFTVNSLSTCDIDKEKITRENIKDETTKNKFDHESEVINKNYKHKEKDKLYGVIRENNKLLLKILDLKKSQVNSILLSNDRNLNLNVLDVYNDNVLFEENIGFQQNLYVLEEDRLKKIYKPKGIMEFSKYINSDELVCVYTSEGNPRSIFILQLNEEKMKLIFPNNTHPQKEFESIEAKIPVRDKEKLNCLINFKGKIKKPIIIWLHGGPNAKWDRSFHYLLCDLLAQDMTVIRPNIRGSTDQSKSFASSIMNDWGGIDARDVIDLINFFKKEFKIQENEIYIMGESYGAFLCYILASKYKISCGGFICISGFVDLSYQYLFSNSRRLVKDFLGPLNKNNIFYKVRSPIYYVENIESKLLIIHGKKDTHCPLKQIDFFVEKMRDKNKKFIYWPIEEYGHFYTSSFTIKRLMSEKIIKFINSE</sequence>
<keyword evidence="3" id="KW-0614">Plasmid</keyword>
<dbReference type="GO" id="GO:0006508">
    <property type="term" value="P:proteolysis"/>
    <property type="evidence" value="ECO:0007669"/>
    <property type="project" value="InterPro"/>
</dbReference>
<accession>A0A1Q2L5N6</accession>
<evidence type="ECO:0000259" key="2">
    <source>
        <dbReference type="Pfam" id="PF00326"/>
    </source>
</evidence>
<dbReference type="SUPFAM" id="SSF53474">
    <property type="entry name" value="alpha/beta-Hydrolases"/>
    <property type="match status" value="1"/>
</dbReference>
<geneLocation type="plasmid" evidence="3 4">
    <name>unnamed1</name>
</geneLocation>